<evidence type="ECO:0000256" key="4">
    <source>
        <dbReference type="ARBA" id="ARBA00023125"/>
    </source>
</evidence>
<evidence type="ECO:0000313" key="11">
    <source>
        <dbReference type="EMBL" id="PIN01857.1"/>
    </source>
</evidence>
<keyword evidence="5" id="KW-0804">Transcription</keyword>
<feature type="region of interest" description="Disordered" evidence="8">
    <location>
        <begin position="1"/>
        <end position="30"/>
    </location>
</feature>
<proteinExistence type="inferred from homology"/>
<evidence type="ECO:0000256" key="1">
    <source>
        <dbReference type="ARBA" id="ARBA00004123"/>
    </source>
</evidence>
<sequence>MGAGEEGTPMKSSRSASSAQEAPSTPTPPAYPDWSSSMQVLYGILWCWSNSTFLCFNCCFSSFSSLLVGKPAPSPLMPPYGTPVPYPALYPPGGVYAHPNMVKTPGNDHGTAELEGKAMEMWQIHASSRAIMGTSGNHSLNSHKTGDGGKTASGSGNDIGSKSTLRTLTSFFSHAECEELQCRVETLSSENHALREVLQRLSEECQKLTSENNSMKGELTEKYGPDILSRLEVSNLAAAAAATQVQFGGDHGN</sequence>
<organism evidence="11 12">
    <name type="scientific">Handroanthus impetiginosus</name>
    <dbReference type="NCBI Taxonomy" id="429701"/>
    <lineage>
        <taxon>Eukaryota</taxon>
        <taxon>Viridiplantae</taxon>
        <taxon>Streptophyta</taxon>
        <taxon>Embryophyta</taxon>
        <taxon>Tracheophyta</taxon>
        <taxon>Spermatophyta</taxon>
        <taxon>Magnoliopsida</taxon>
        <taxon>eudicotyledons</taxon>
        <taxon>Gunneridae</taxon>
        <taxon>Pentapetalae</taxon>
        <taxon>asterids</taxon>
        <taxon>lamiids</taxon>
        <taxon>Lamiales</taxon>
        <taxon>Bignoniaceae</taxon>
        <taxon>Crescentiina</taxon>
        <taxon>Tabebuia alliance</taxon>
        <taxon>Handroanthus</taxon>
    </lineage>
</organism>
<comment type="similarity">
    <text evidence="2">Belongs to the bZIP family.</text>
</comment>
<keyword evidence="7" id="KW-0175">Coiled coil</keyword>
<comment type="caution">
    <text evidence="11">The sequence shown here is derived from an EMBL/GenBank/DDBJ whole genome shotgun (WGS) entry which is preliminary data.</text>
</comment>
<dbReference type="GO" id="GO:0005634">
    <property type="term" value="C:nucleus"/>
    <property type="evidence" value="ECO:0007669"/>
    <property type="project" value="UniProtKB-SubCell"/>
</dbReference>
<dbReference type="InterPro" id="IPR004827">
    <property type="entry name" value="bZIP"/>
</dbReference>
<dbReference type="GO" id="GO:0003700">
    <property type="term" value="F:DNA-binding transcription factor activity"/>
    <property type="evidence" value="ECO:0007669"/>
    <property type="project" value="InterPro"/>
</dbReference>
<dbReference type="GO" id="GO:0000976">
    <property type="term" value="F:transcription cis-regulatory region binding"/>
    <property type="evidence" value="ECO:0007669"/>
    <property type="project" value="UniProtKB-ARBA"/>
</dbReference>
<feature type="domain" description="G-box binding protein multifunctional mosaic region" evidence="10">
    <location>
        <begin position="1"/>
        <end position="101"/>
    </location>
</feature>
<name>A0A2G9G997_9LAMI</name>
<keyword evidence="12" id="KW-1185">Reference proteome</keyword>
<dbReference type="STRING" id="429701.A0A2G9G997"/>
<dbReference type="OrthoDB" id="1642657at2759"/>
<accession>A0A2G9G997</accession>
<comment type="subcellular location">
    <subcellularLocation>
        <location evidence="1">Nucleus</location>
    </subcellularLocation>
</comment>
<evidence type="ECO:0008006" key="13">
    <source>
        <dbReference type="Google" id="ProtNLM"/>
    </source>
</evidence>
<feature type="domain" description="BZIP" evidence="9">
    <location>
        <begin position="175"/>
        <end position="212"/>
    </location>
</feature>
<reference evidence="12" key="1">
    <citation type="journal article" date="2018" name="Gigascience">
        <title>Genome assembly of the Pink Ipe (Handroanthus impetiginosus, Bignoniaceae), a highly valued, ecologically keystone Neotropical timber forest tree.</title>
        <authorList>
            <person name="Silva-Junior O.B."/>
            <person name="Grattapaglia D."/>
            <person name="Novaes E."/>
            <person name="Collevatti R.G."/>
        </authorList>
    </citation>
    <scope>NUCLEOTIDE SEQUENCE [LARGE SCALE GENOMIC DNA]</scope>
    <source>
        <strain evidence="12">cv. UFG-1</strain>
    </source>
</reference>
<dbReference type="InterPro" id="IPR012900">
    <property type="entry name" value="MFMR"/>
</dbReference>
<evidence type="ECO:0000256" key="6">
    <source>
        <dbReference type="ARBA" id="ARBA00023242"/>
    </source>
</evidence>
<dbReference type="Pfam" id="PF00170">
    <property type="entry name" value="bZIP_1"/>
    <property type="match status" value="1"/>
</dbReference>
<evidence type="ECO:0000259" key="10">
    <source>
        <dbReference type="Pfam" id="PF07777"/>
    </source>
</evidence>
<dbReference type="PANTHER" id="PTHR45967">
    <property type="entry name" value="G-BOX-BINDING FACTOR 3-RELATED"/>
    <property type="match status" value="1"/>
</dbReference>
<evidence type="ECO:0000256" key="2">
    <source>
        <dbReference type="ARBA" id="ARBA00007163"/>
    </source>
</evidence>
<feature type="region of interest" description="Disordered" evidence="8">
    <location>
        <begin position="135"/>
        <end position="160"/>
    </location>
</feature>
<dbReference type="InterPro" id="IPR045314">
    <property type="entry name" value="bZIP_plant_GBF1"/>
</dbReference>
<feature type="coiled-coil region" evidence="7">
    <location>
        <begin position="177"/>
        <end position="218"/>
    </location>
</feature>
<dbReference type="EMBL" id="NKXS01006201">
    <property type="protein sequence ID" value="PIN01857.1"/>
    <property type="molecule type" value="Genomic_DNA"/>
</dbReference>
<evidence type="ECO:0000259" key="9">
    <source>
        <dbReference type="Pfam" id="PF00170"/>
    </source>
</evidence>
<evidence type="ECO:0000256" key="7">
    <source>
        <dbReference type="SAM" id="Coils"/>
    </source>
</evidence>
<dbReference type="PANTHER" id="PTHR45967:SF20">
    <property type="entry name" value="G-BOX-BINDING FACTOR 1"/>
    <property type="match status" value="1"/>
</dbReference>
<protein>
    <recommendedName>
        <fullName evidence="13">BZIP domain-containing protein</fullName>
    </recommendedName>
</protein>
<keyword evidence="6" id="KW-0539">Nucleus</keyword>
<keyword evidence="3" id="KW-0805">Transcription regulation</keyword>
<dbReference type="AlphaFoldDB" id="A0A2G9G997"/>
<evidence type="ECO:0000313" key="12">
    <source>
        <dbReference type="Proteomes" id="UP000231279"/>
    </source>
</evidence>
<evidence type="ECO:0000256" key="3">
    <source>
        <dbReference type="ARBA" id="ARBA00023015"/>
    </source>
</evidence>
<evidence type="ECO:0000256" key="8">
    <source>
        <dbReference type="SAM" id="MobiDB-lite"/>
    </source>
</evidence>
<dbReference type="CDD" id="cd14702">
    <property type="entry name" value="bZIP_plant_GBF1"/>
    <property type="match status" value="1"/>
</dbReference>
<feature type="compositionally biased region" description="Polar residues" evidence="8">
    <location>
        <begin position="10"/>
        <end position="24"/>
    </location>
</feature>
<gene>
    <name evidence="11" type="ORF">CDL12_25638</name>
</gene>
<dbReference type="InterPro" id="IPR044827">
    <property type="entry name" value="GBF-like"/>
</dbReference>
<dbReference type="Pfam" id="PF07777">
    <property type="entry name" value="MFMR"/>
    <property type="match status" value="1"/>
</dbReference>
<dbReference type="Proteomes" id="UP000231279">
    <property type="component" value="Unassembled WGS sequence"/>
</dbReference>
<keyword evidence="4" id="KW-0238">DNA-binding</keyword>
<evidence type="ECO:0000256" key="5">
    <source>
        <dbReference type="ARBA" id="ARBA00023163"/>
    </source>
</evidence>